<dbReference type="PROSITE" id="PS00101">
    <property type="entry name" value="HEXAPEP_TRANSFERASES"/>
    <property type="match status" value="1"/>
</dbReference>
<evidence type="ECO:0000256" key="4">
    <source>
        <dbReference type="ARBA" id="ARBA00023315"/>
    </source>
</evidence>
<organism evidence="5 6">
    <name type="scientific">Rhizobium rhizogenes</name>
    <name type="common">Agrobacterium rhizogenes</name>
    <dbReference type="NCBI Taxonomy" id="359"/>
    <lineage>
        <taxon>Bacteria</taxon>
        <taxon>Pseudomonadati</taxon>
        <taxon>Pseudomonadota</taxon>
        <taxon>Alphaproteobacteria</taxon>
        <taxon>Hyphomicrobiales</taxon>
        <taxon>Rhizobiaceae</taxon>
        <taxon>Rhizobium/Agrobacterium group</taxon>
        <taxon>Rhizobium</taxon>
    </lineage>
</organism>
<dbReference type="Proteomes" id="UP000528185">
    <property type="component" value="Unassembled WGS sequence"/>
</dbReference>
<evidence type="ECO:0000256" key="1">
    <source>
        <dbReference type="ARBA" id="ARBA00007274"/>
    </source>
</evidence>
<keyword evidence="3" id="KW-0677">Repeat</keyword>
<dbReference type="AlphaFoldDB" id="A0AAN2A0D0"/>
<dbReference type="PANTHER" id="PTHR43300:SF11">
    <property type="entry name" value="ACETYLTRANSFERASE RV3034C-RELATED"/>
    <property type="match status" value="1"/>
</dbReference>
<evidence type="ECO:0000256" key="3">
    <source>
        <dbReference type="ARBA" id="ARBA00022737"/>
    </source>
</evidence>
<dbReference type="SUPFAM" id="SSF51161">
    <property type="entry name" value="Trimeric LpxA-like enzymes"/>
    <property type="match status" value="1"/>
</dbReference>
<keyword evidence="2" id="KW-0808">Transferase</keyword>
<comment type="caution">
    <text evidence="5">The sequence shown here is derived from an EMBL/GenBank/DDBJ whole genome shotgun (WGS) entry which is preliminary data.</text>
</comment>
<dbReference type="KEGG" id="aro:B0909_08685"/>
<accession>A0AAN2A0D0</accession>
<dbReference type="GO" id="GO:0016746">
    <property type="term" value="F:acyltransferase activity"/>
    <property type="evidence" value="ECO:0007669"/>
    <property type="project" value="UniProtKB-KW"/>
</dbReference>
<sequence length="255" mass="27803">MNDDIVAALAAHRVTFMGAPRETRFGFGPARGPITLEPFIQFRGGTIDARQIGAFSYLGCRVSVLRHVECIGRFCSIAPNLTTGPAEHATSMLGTHSMFNGQWDKQWPELFDEFGIEPWQVIAGRTAANAQLAARAARIKIGNDVWIGDGVFISRGVTIGDGAVIAARAVVTKDVAPYAIVGGVPAKLIRYRFVEDLRLRLLATHWWDYGPAILKGLDWSSPGACIDQLEKRVDEGAEPYLPKKLKINSDGLIAD</sequence>
<evidence type="ECO:0000313" key="5">
    <source>
        <dbReference type="EMBL" id="CAD0210594.1"/>
    </source>
</evidence>
<name>A0AAN2A0D0_RHIRH</name>
<evidence type="ECO:0000256" key="2">
    <source>
        <dbReference type="ARBA" id="ARBA00022679"/>
    </source>
</evidence>
<gene>
    <name evidence="5" type="primary">dapH_1</name>
    <name evidence="5" type="ORF">AGRHK599_LOCUS611</name>
</gene>
<reference evidence="5 6" key="1">
    <citation type="submission" date="2020-06" db="EMBL/GenBank/DDBJ databases">
        <authorList>
            <person name="De Coninck B."/>
            <person name="Ibrahim H."/>
        </authorList>
    </citation>
    <scope>NUCLEOTIDE SEQUENCE [LARGE SCALE GENOMIC DNA]</scope>
    <source>
        <strain evidence="5">Ag_rhizogenes_K599</strain>
    </source>
</reference>
<dbReference type="CDD" id="cd03349">
    <property type="entry name" value="LbH_XAT"/>
    <property type="match status" value="1"/>
</dbReference>
<protein>
    <submittedName>
        <fullName evidence="5">2,3,4,5-tetrahydropyridine-2,6-dicarboxylate N-acetyltransferase</fullName>
    </submittedName>
</protein>
<dbReference type="InterPro" id="IPR001451">
    <property type="entry name" value="Hexapep"/>
</dbReference>
<proteinExistence type="inferred from homology"/>
<dbReference type="Gene3D" id="2.160.10.10">
    <property type="entry name" value="Hexapeptide repeat proteins"/>
    <property type="match status" value="1"/>
</dbReference>
<comment type="similarity">
    <text evidence="1">Belongs to the transferase hexapeptide repeat family.</text>
</comment>
<dbReference type="EMBL" id="CAICSX020000001">
    <property type="protein sequence ID" value="CAD0210594.1"/>
    <property type="molecule type" value="Genomic_DNA"/>
</dbReference>
<dbReference type="InterPro" id="IPR011004">
    <property type="entry name" value="Trimer_LpxA-like_sf"/>
</dbReference>
<dbReference type="PANTHER" id="PTHR43300">
    <property type="entry name" value="ACETYLTRANSFERASE"/>
    <property type="match status" value="1"/>
</dbReference>
<keyword evidence="4" id="KW-0012">Acyltransferase</keyword>
<dbReference type="InterPro" id="IPR018357">
    <property type="entry name" value="Hexapep_transf_CS"/>
</dbReference>
<evidence type="ECO:0000313" key="6">
    <source>
        <dbReference type="Proteomes" id="UP000528185"/>
    </source>
</evidence>
<dbReference type="InterPro" id="IPR050179">
    <property type="entry name" value="Trans_hexapeptide_repeat"/>
</dbReference>
<dbReference type="Pfam" id="PF00132">
    <property type="entry name" value="Hexapep"/>
    <property type="match status" value="1"/>
</dbReference>